<reference evidence="2" key="1">
    <citation type="journal article" date="2015" name="Nature">
        <title>Complex archaea that bridge the gap between prokaryotes and eukaryotes.</title>
        <authorList>
            <person name="Spang A."/>
            <person name="Saw J.H."/>
            <person name="Jorgensen S.L."/>
            <person name="Zaremba-Niedzwiedzka K."/>
            <person name="Martijn J."/>
            <person name="Lind A.E."/>
            <person name="van Eijk R."/>
            <person name="Schleper C."/>
            <person name="Guy L."/>
            <person name="Ettema T.J."/>
        </authorList>
    </citation>
    <scope>NUCLEOTIDE SEQUENCE</scope>
</reference>
<evidence type="ECO:0000259" key="1">
    <source>
        <dbReference type="Pfam" id="PF13229"/>
    </source>
</evidence>
<dbReference type="Gene3D" id="2.160.20.10">
    <property type="entry name" value="Single-stranded right-handed beta-helix, Pectin lyase-like"/>
    <property type="match status" value="3"/>
</dbReference>
<gene>
    <name evidence="2" type="ORF">LCGC14_1897870</name>
</gene>
<dbReference type="PANTHER" id="PTHR11319:SF35">
    <property type="entry name" value="OUTER MEMBRANE PROTEIN PMPC-RELATED"/>
    <property type="match status" value="1"/>
</dbReference>
<protein>
    <recommendedName>
        <fullName evidence="1">Right handed beta helix domain-containing protein</fullName>
    </recommendedName>
</protein>
<dbReference type="AlphaFoldDB" id="A0A0F9IBB6"/>
<dbReference type="SMART" id="SM00710">
    <property type="entry name" value="PbH1"/>
    <property type="match status" value="13"/>
</dbReference>
<accession>A0A0F9IBB6</accession>
<feature type="domain" description="Right handed beta helix" evidence="1">
    <location>
        <begin position="465"/>
        <end position="602"/>
    </location>
</feature>
<dbReference type="PANTHER" id="PTHR11319">
    <property type="entry name" value="G PROTEIN-COUPLED RECEPTOR-RELATED"/>
    <property type="match status" value="1"/>
</dbReference>
<dbReference type="Pfam" id="PF13229">
    <property type="entry name" value="Beta_helix"/>
    <property type="match status" value="2"/>
</dbReference>
<name>A0A0F9IBB6_9ZZZZ</name>
<evidence type="ECO:0000313" key="2">
    <source>
        <dbReference type="EMBL" id="KKL91120.1"/>
    </source>
</evidence>
<proteinExistence type="predicted"/>
<organism evidence="2">
    <name type="scientific">marine sediment metagenome</name>
    <dbReference type="NCBI Taxonomy" id="412755"/>
    <lineage>
        <taxon>unclassified sequences</taxon>
        <taxon>metagenomes</taxon>
        <taxon>ecological metagenomes</taxon>
    </lineage>
</organism>
<feature type="domain" description="Right handed beta helix" evidence="1">
    <location>
        <begin position="117"/>
        <end position="249"/>
    </location>
</feature>
<dbReference type="InterPro" id="IPR039448">
    <property type="entry name" value="Beta_helix"/>
</dbReference>
<comment type="caution">
    <text evidence="2">The sequence shown here is derived from an EMBL/GenBank/DDBJ whole genome shotgun (WGS) entry which is preliminary data.</text>
</comment>
<sequence>MSKYRKISLVVMAVLVCVCSVSFGTTYYVATDGDDGDNGGINDPFATIEQGMDTATDGDTVIVAEGTYEELVDFGGEAITLTGTDPDDWDVVEATIIDGNASGSVVTFDTSEDANSVLTGFTITDGYGELRSGYYAGAGIICYGSSPTISKCLITGNGVSLSGRDGGGIGCYNSASPTISNCIISDNEAEYGGGISCRASIPVISNCTINNNSAFDGGGLVSNSDLTITNTIFWGNSAEAYGGGLYCYEGDVVITNCTIADNTAAYGGGLGNGSSDPTITNTIFWGNSAVSSGDEVYKSSGSPVYSYCDIKDSGGSSSWDTSLGTDGGGNIDVDPDFVDAANDDYHLDRSSPCIDAGDPSGDYSGQTDIDGDPRVIAGTIDMGADEVLTVHNEDQDLWYASISASITGASTDDTITVYPGTYEELVDFGGKAITLTSSDPDDWDVVEATIIDGNASGSVVTFDTSEDADSVLTGFTITNGYGTLPDYNTTGAGINCEGSSPTITKCLITGNGVNDDYTYGGGITCNQANPTISNCEISDNAAFYGAGISCYYSIPVISNCTIINNTAGYTINGYGGGLYSNYSDVVITNCTISNNTAGGMGYGGGFHCLDSDVVITNCTIADNMAGYFGGWFGYSTDLTMTNTILSGNLGVYLGGGMFSIRGDFFLTNCTIAGNIAMHGSGGGLYRKSYEDDTVITNCTIAGNSASYGGGLYSEDSDPTITNTIIWGNSAVLAGDEIYNDSGEPV</sequence>
<dbReference type="InterPro" id="IPR006626">
    <property type="entry name" value="PbH1"/>
</dbReference>
<feature type="non-terminal residue" evidence="2">
    <location>
        <position position="745"/>
    </location>
</feature>
<dbReference type="SUPFAM" id="SSF51126">
    <property type="entry name" value="Pectin lyase-like"/>
    <property type="match status" value="2"/>
</dbReference>
<dbReference type="EMBL" id="LAZR01019817">
    <property type="protein sequence ID" value="KKL91120.1"/>
    <property type="molecule type" value="Genomic_DNA"/>
</dbReference>
<dbReference type="InterPro" id="IPR012334">
    <property type="entry name" value="Pectin_lyas_fold"/>
</dbReference>
<dbReference type="InterPro" id="IPR011050">
    <property type="entry name" value="Pectin_lyase_fold/virulence"/>
</dbReference>